<name>L8PNU5_STRVR</name>
<dbReference type="PATRIC" id="fig|1160705.3.peg.1305"/>
<evidence type="ECO:0000256" key="2">
    <source>
        <dbReference type="ARBA" id="ARBA00023125"/>
    </source>
</evidence>
<dbReference type="GO" id="GO:0000976">
    <property type="term" value="F:transcription cis-regulatory region binding"/>
    <property type="evidence" value="ECO:0007669"/>
    <property type="project" value="TreeGrafter"/>
</dbReference>
<organism evidence="5 6">
    <name type="scientific">Streptomyces viridochromogenes Tue57</name>
    <dbReference type="NCBI Taxonomy" id="1160705"/>
    <lineage>
        <taxon>Bacteria</taxon>
        <taxon>Bacillati</taxon>
        <taxon>Actinomycetota</taxon>
        <taxon>Actinomycetes</taxon>
        <taxon>Kitasatosporales</taxon>
        <taxon>Streptomycetaceae</taxon>
        <taxon>Streptomyces</taxon>
    </lineage>
</organism>
<dbReference type="InterPro" id="IPR032687">
    <property type="entry name" value="AraC-type_N"/>
</dbReference>
<comment type="caution">
    <text evidence="5">The sequence shown here is derived from an EMBL/GenBank/DDBJ whole genome shotgun (WGS) entry which is preliminary data.</text>
</comment>
<keyword evidence="3" id="KW-0804">Transcription</keyword>
<protein>
    <submittedName>
        <fullName evidence="5">Putative transcriptional regulator, AraC family</fullName>
    </submittedName>
</protein>
<dbReference type="PROSITE" id="PS01124">
    <property type="entry name" value="HTH_ARAC_FAMILY_2"/>
    <property type="match status" value="1"/>
</dbReference>
<dbReference type="InterPro" id="IPR018060">
    <property type="entry name" value="HTH_AraC"/>
</dbReference>
<dbReference type="AlphaFoldDB" id="L8PNU5"/>
<feature type="domain" description="HTH araC/xylS-type" evidence="4">
    <location>
        <begin position="230"/>
        <end position="327"/>
    </location>
</feature>
<dbReference type="PANTHER" id="PTHR47894">
    <property type="entry name" value="HTH-TYPE TRANSCRIPTIONAL REGULATOR GADX"/>
    <property type="match status" value="1"/>
</dbReference>
<accession>L8PNU5</accession>
<keyword evidence="2" id="KW-0238">DNA-binding</keyword>
<evidence type="ECO:0000256" key="3">
    <source>
        <dbReference type="ARBA" id="ARBA00023163"/>
    </source>
</evidence>
<sequence length="341" mass="37297">MSARYVGGVVDTATERGADPYALLRGTALTADALRGAGRVPSSVVRLIWERALDRLGDRRLGLHVGSRLGPGAYHVLGHALLASATLGDAAALTVRYHRLVSDAGLLRFTEDGERAVLRYRRLTPPGDADVQQTEAVMAGVVTAARWLSPDAWRPVRVTFAHPAPCGTAQAWEAELGAPVVFGAGENRIEWPALHMVTALPYGDAGLLRLHRTYADRLLAAHGHPVPVSRRATAWLAERDLATVRPDDLARALHMSTRSLRRALREDGASWRNLLDEARRGRAVRWVVGGDLSLSEIARRLGYGDTSSLVRAFHRWEGMPPGRYAREATRGERPQAPYTEE</sequence>
<dbReference type="GO" id="GO:0003700">
    <property type="term" value="F:DNA-binding transcription factor activity"/>
    <property type="evidence" value="ECO:0007669"/>
    <property type="project" value="InterPro"/>
</dbReference>
<dbReference type="EMBL" id="AMLP01000045">
    <property type="protein sequence ID" value="ELS57744.1"/>
    <property type="molecule type" value="Genomic_DNA"/>
</dbReference>
<dbReference type="SUPFAM" id="SSF46689">
    <property type="entry name" value="Homeodomain-like"/>
    <property type="match status" value="1"/>
</dbReference>
<dbReference type="Proteomes" id="UP000011205">
    <property type="component" value="Unassembled WGS sequence"/>
</dbReference>
<evidence type="ECO:0000259" key="4">
    <source>
        <dbReference type="PROSITE" id="PS01124"/>
    </source>
</evidence>
<dbReference type="RefSeq" id="WP_003996653.1">
    <property type="nucleotide sequence ID" value="NZ_AMLP01000045.1"/>
</dbReference>
<dbReference type="Pfam" id="PF12625">
    <property type="entry name" value="Arabinose_bd"/>
    <property type="match status" value="1"/>
</dbReference>
<gene>
    <name evidence="5" type="ORF">STVIR_1308</name>
</gene>
<evidence type="ECO:0000313" key="5">
    <source>
        <dbReference type="EMBL" id="ELS57744.1"/>
    </source>
</evidence>
<dbReference type="GO" id="GO:0005829">
    <property type="term" value="C:cytosol"/>
    <property type="evidence" value="ECO:0007669"/>
    <property type="project" value="TreeGrafter"/>
</dbReference>
<dbReference type="SMART" id="SM00342">
    <property type="entry name" value="HTH_ARAC"/>
    <property type="match status" value="1"/>
</dbReference>
<keyword evidence="1" id="KW-0805">Transcription regulation</keyword>
<dbReference type="Gene3D" id="1.10.10.60">
    <property type="entry name" value="Homeodomain-like"/>
    <property type="match status" value="1"/>
</dbReference>
<evidence type="ECO:0000313" key="6">
    <source>
        <dbReference type="Proteomes" id="UP000011205"/>
    </source>
</evidence>
<evidence type="ECO:0000256" key="1">
    <source>
        <dbReference type="ARBA" id="ARBA00023015"/>
    </source>
</evidence>
<dbReference type="Pfam" id="PF12833">
    <property type="entry name" value="HTH_18"/>
    <property type="match status" value="1"/>
</dbReference>
<dbReference type="InterPro" id="IPR009057">
    <property type="entry name" value="Homeodomain-like_sf"/>
</dbReference>
<dbReference type="PANTHER" id="PTHR47894:SF1">
    <property type="entry name" value="HTH-TYPE TRANSCRIPTIONAL REGULATOR VQSM"/>
    <property type="match status" value="1"/>
</dbReference>
<reference evidence="5 6" key="1">
    <citation type="journal article" date="2013" name="Genome Announc.">
        <title>Draft Genome Sequence of Streptomyces viridochromogenes Strain Tu57, Producer of Avilamycin.</title>
        <authorList>
            <person name="Gruning B.A."/>
            <person name="Erxleben A."/>
            <person name="Hahnlein A."/>
            <person name="Gunther S."/>
        </authorList>
    </citation>
    <scope>NUCLEOTIDE SEQUENCE [LARGE SCALE GENOMIC DNA]</scope>
    <source>
        <strain evidence="5 6">Tue57</strain>
    </source>
</reference>
<proteinExistence type="predicted"/>